<proteinExistence type="predicted"/>
<dbReference type="PRINTS" id="PR00413">
    <property type="entry name" value="HADHALOGNASE"/>
</dbReference>
<dbReference type="PANTHER" id="PTHR18901">
    <property type="entry name" value="2-DEOXYGLUCOSE-6-PHOSPHATE PHOSPHATASE 2"/>
    <property type="match status" value="1"/>
</dbReference>
<dbReference type="SFLD" id="SFLDS00003">
    <property type="entry name" value="Haloacid_Dehalogenase"/>
    <property type="match status" value="1"/>
</dbReference>
<gene>
    <name evidence="1" type="ORF">Tpal_2725</name>
</gene>
<dbReference type="InterPro" id="IPR041492">
    <property type="entry name" value="HAD_2"/>
</dbReference>
<protein>
    <recommendedName>
        <fullName evidence="3">HAD family phosphatase</fullName>
    </recommendedName>
</protein>
<evidence type="ECO:0000313" key="2">
    <source>
        <dbReference type="Proteomes" id="UP000242754"/>
    </source>
</evidence>
<dbReference type="EMBL" id="FJNE01000012">
    <property type="protein sequence ID" value="CZR02205.1"/>
    <property type="molecule type" value="Genomic_DNA"/>
</dbReference>
<dbReference type="AlphaFoldDB" id="A0A143YYQ4"/>
<dbReference type="GO" id="GO:0016791">
    <property type="term" value="F:phosphatase activity"/>
    <property type="evidence" value="ECO:0007669"/>
    <property type="project" value="TreeGrafter"/>
</dbReference>
<dbReference type="NCBIfam" id="TIGR01509">
    <property type="entry name" value="HAD-SF-IA-v3"/>
    <property type="match status" value="1"/>
</dbReference>
<dbReference type="InterPro" id="IPR006439">
    <property type="entry name" value="HAD-SF_hydro_IA"/>
</dbReference>
<dbReference type="SFLD" id="SFLDG01129">
    <property type="entry name" value="C1.5:_HAD__Beta-PGM__Phosphata"/>
    <property type="match status" value="1"/>
</dbReference>
<sequence>MNIEGAIFDLDGTLLDSMGIWDSLGETYLLKKNITPAGDLRETVKALSLQQAAHHFREHYGISDDEETIIAEVTSQVADFYRHEAALKDGVVECLAKLKGRQVKMCIATASERELVEVALKRLGILDYFSGILTTNEVRAGKDSPLIFQNAVEKMGVSIAATVVFEDALHAVETAVGAGFRVVGVHDDSAHQDSARIKALTEQYIYSFSEWKG</sequence>
<dbReference type="Proteomes" id="UP000242754">
    <property type="component" value="Unassembled WGS sequence"/>
</dbReference>
<dbReference type="STRING" id="140314.SAMN04488076_1263"/>
<dbReference type="InterPro" id="IPR023198">
    <property type="entry name" value="PGP-like_dom2"/>
</dbReference>
<dbReference type="Gene3D" id="3.40.50.1000">
    <property type="entry name" value="HAD superfamily/HAD-like"/>
    <property type="match status" value="1"/>
</dbReference>
<dbReference type="InterPro" id="IPR036412">
    <property type="entry name" value="HAD-like_sf"/>
</dbReference>
<keyword evidence="2" id="KW-1185">Reference proteome</keyword>
<dbReference type="RefSeq" id="WP_087034223.1">
    <property type="nucleotide sequence ID" value="NZ_FJNE01000012.1"/>
</dbReference>
<reference evidence="1 2" key="1">
    <citation type="submission" date="2016-02" db="EMBL/GenBank/DDBJ databases">
        <authorList>
            <person name="Wen L."/>
            <person name="He K."/>
            <person name="Yang H."/>
        </authorList>
    </citation>
    <scope>NUCLEOTIDE SEQUENCE [LARGE SCALE GENOMIC DNA]</scope>
    <source>
        <strain evidence="1">Trichococcus palustris</strain>
    </source>
</reference>
<evidence type="ECO:0000313" key="1">
    <source>
        <dbReference type="EMBL" id="CZR02205.1"/>
    </source>
</evidence>
<accession>A0A143YYQ4</accession>
<dbReference type="CDD" id="cd07505">
    <property type="entry name" value="HAD_BPGM-like"/>
    <property type="match status" value="1"/>
</dbReference>
<organism evidence="1 2">
    <name type="scientific">Trichococcus palustris</name>
    <dbReference type="NCBI Taxonomy" id="140314"/>
    <lineage>
        <taxon>Bacteria</taxon>
        <taxon>Bacillati</taxon>
        <taxon>Bacillota</taxon>
        <taxon>Bacilli</taxon>
        <taxon>Lactobacillales</taxon>
        <taxon>Carnobacteriaceae</taxon>
        <taxon>Trichococcus</taxon>
    </lineage>
</organism>
<dbReference type="PANTHER" id="PTHR18901:SF38">
    <property type="entry name" value="PSEUDOURIDINE-5'-PHOSPHATASE"/>
    <property type="match status" value="1"/>
</dbReference>
<dbReference type="OrthoDB" id="9792518at2"/>
<dbReference type="InterPro" id="IPR023214">
    <property type="entry name" value="HAD_sf"/>
</dbReference>
<dbReference type="Pfam" id="PF13419">
    <property type="entry name" value="HAD_2"/>
    <property type="match status" value="1"/>
</dbReference>
<dbReference type="Gene3D" id="1.10.150.240">
    <property type="entry name" value="Putative phosphatase, domain 2"/>
    <property type="match status" value="1"/>
</dbReference>
<evidence type="ECO:0008006" key="3">
    <source>
        <dbReference type="Google" id="ProtNLM"/>
    </source>
</evidence>
<dbReference type="SUPFAM" id="SSF56784">
    <property type="entry name" value="HAD-like"/>
    <property type="match status" value="1"/>
</dbReference>
<name>A0A143YYQ4_9LACT</name>